<dbReference type="EMBL" id="KB199981">
    <property type="protein sequence ID" value="ESP03558.1"/>
    <property type="molecule type" value="Genomic_DNA"/>
</dbReference>
<evidence type="ECO:0000256" key="1">
    <source>
        <dbReference type="SAM" id="SignalP"/>
    </source>
</evidence>
<organism evidence="2 3">
    <name type="scientific">Lottia gigantea</name>
    <name type="common">Giant owl limpet</name>
    <dbReference type="NCBI Taxonomy" id="225164"/>
    <lineage>
        <taxon>Eukaryota</taxon>
        <taxon>Metazoa</taxon>
        <taxon>Spiralia</taxon>
        <taxon>Lophotrochozoa</taxon>
        <taxon>Mollusca</taxon>
        <taxon>Gastropoda</taxon>
        <taxon>Patellogastropoda</taxon>
        <taxon>Lottioidea</taxon>
        <taxon>Lottiidae</taxon>
        <taxon>Lottia</taxon>
    </lineage>
</organism>
<evidence type="ECO:0000313" key="3">
    <source>
        <dbReference type="Proteomes" id="UP000030746"/>
    </source>
</evidence>
<dbReference type="GeneID" id="20241728"/>
<gene>
    <name evidence="2" type="ORF">LOTGIDRAFT_171353</name>
</gene>
<sequence length="154" mass="16853">MLSGSMLFDAGCCWCFLRIWMIWSILAPGLDDPNIKFDLVTADGIARLGDLEIDFEEELLEGRVDELVVGLVDRITEVVVVEIIADELVGVVVHEQLGVMVDEVVEGIVEELIEVVDDEQVKGVTDELVEGVVTLVCGLEAKANDGVTEKLVVR</sequence>
<feature type="signal peptide" evidence="1">
    <location>
        <begin position="1"/>
        <end position="27"/>
    </location>
</feature>
<dbReference type="Proteomes" id="UP000030746">
    <property type="component" value="Unassembled WGS sequence"/>
</dbReference>
<name>V4B0G5_LOTGI</name>
<protein>
    <submittedName>
        <fullName evidence="2">Uncharacterized protein</fullName>
    </submittedName>
</protein>
<feature type="chain" id="PRO_5004717338" evidence="1">
    <location>
        <begin position="28"/>
        <end position="154"/>
    </location>
</feature>
<evidence type="ECO:0000313" key="2">
    <source>
        <dbReference type="EMBL" id="ESP03558.1"/>
    </source>
</evidence>
<dbReference type="KEGG" id="lgi:LOTGIDRAFT_171353"/>
<accession>V4B0G5</accession>
<dbReference type="CTD" id="20241728"/>
<keyword evidence="1" id="KW-0732">Signal</keyword>
<dbReference type="HOGENOM" id="CLU_1706256_0_0_1"/>
<keyword evidence="3" id="KW-1185">Reference proteome</keyword>
<proteinExistence type="predicted"/>
<dbReference type="AlphaFoldDB" id="V4B0G5"/>
<dbReference type="RefSeq" id="XP_009045788.1">
    <property type="nucleotide sequence ID" value="XM_009047540.1"/>
</dbReference>
<reference evidence="2 3" key="1">
    <citation type="journal article" date="2013" name="Nature">
        <title>Insights into bilaterian evolution from three spiralian genomes.</title>
        <authorList>
            <person name="Simakov O."/>
            <person name="Marletaz F."/>
            <person name="Cho S.J."/>
            <person name="Edsinger-Gonzales E."/>
            <person name="Havlak P."/>
            <person name="Hellsten U."/>
            <person name="Kuo D.H."/>
            <person name="Larsson T."/>
            <person name="Lv J."/>
            <person name="Arendt D."/>
            <person name="Savage R."/>
            <person name="Osoegawa K."/>
            <person name="de Jong P."/>
            <person name="Grimwood J."/>
            <person name="Chapman J.A."/>
            <person name="Shapiro H."/>
            <person name="Aerts A."/>
            <person name="Otillar R.P."/>
            <person name="Terry A.Y."/>
            <person name="Boore J.L."/>
            <person name="Grigoriev I.V."/>
            <person name="Lindberg D.R."/>
            <person name="Seaver E.C."/>
            <person name="Weisblat D.A."/>
            <person name="Putnam N.H."/>
            <person name="Rokhsar D.S."/>
        </authorList>
    </citation>
    <scope>NUCLEOTIDE SEQUENCE [LARGE SCALE GENOMIC DNA]</scope>
</reference>